<evidence type="ECO:0000313" key="1">
    <source>
        <dbReference type="EMBL" id="CAB4727597.1"/>
    </source>
</evidence>
<organism evidence="1">
    <name type="scientific">freshwater metagenome</name>
    <dbReference type="NCBI Taxonomy" id="449393"/>
    <lineage>
        <taxon>unclassified sequences</taxon>
        <taxon>metagenomes</taxon>
        <taxon>ecological metagenomes</taxon>
    </lineage>
</organism>
<dbReference type="PROSITE" id="PS51257">
    <property type="entry name" value="PROKAR_LIPOPROTEIN"/>
    <property type="match status" value="1"/>
</dbReference>
<proteinExistence type="predicted"/>
<accession>A0A6J6RYZ4</accession>
<protein>
    <submittedName>
        <fullName evidence="1">Unannotated protein</fullName>
    </submittedName>
</protein>
<dbReference type="AlphaFoldDB" id="A0A6J6RYZ4"/>
<sequence>MSERDRFDVLAERLGPTVTAFLSCAQDATGRGADPERLGAARAAWAEITRTHSDDVARNWFIAANHRLSGAAPEERLREGHTKSVMSAARGFAAGEVMGA</sequence>
<dbReference type="EMBL" id="CAEZYQ010000001">
    <property type="protein sequence ID" value="CAB4727597.1"/>
    <property type="molecule type" value="Genomic_DNA"/>
</dbReference>
<name>A0A6J6RYZ4_9ZZZZ</name>
<gene>
    <name evidence="1" type="ORF">UFOPK2761_00281</name>
</gene>
<reference evidence="1" key="1">
    <citation type="submission" date="2020-05" db="EMBL/GenBank/DDBJ databases">
        <authorList>
            <person name="Chiriac C."/>
            <person name="Salcher M."/>
            <person name="Ghai R."/>
            <person name="Kavagutti S V."/>
        </authorList>
    </citation>
    <scope>NUCLEOTIDE SEQUENCE</scope>
</reference>